<reference evidence="7" key="3">
    <citation type="submission" date="2025-09" db="UniProtKB">
        <authorList>
            <consortium name="Ensembl"/>
        </authorList>
    </citation>
    <scope>IDENTIFICATION</scope>
</reference>
<evidence type="ECO:0000256" key="3">
    <source>
        <dbReference type="ARBA" id="ARBA00022989"/>
    </source>
</evidence>
<dbReference type="PANTHER" id="PTHR21041:SF3">
    <property type="entry name" value="OSTEOCLAST STIMULATORY TRANSMEMBRANE PROTEIN"/>
    <property type="match status" value="1"/>
</dbReference>
<evidence type="ECO:0000256" key="1">
    <source>
        <dbReference type="ARBA" id="ARBA00004141"/>
    </source>
</evidence>
<dbReference type="PANTHER" id="PTHR21041">
    <property type="entry name" value="DENDRITIC CELL-SPECIFIC TRANSMEMBRANE PROTEIN"/>
    <property type="match status" value="1"/>
</dbReference>
<keyword evidence="3 5" id="KW-1133">Transmembrane helix</keyword>
<evidence type="ECO:0000256" key="5">
    <source>
        <dbReference type="SAM" id="Phobius"/>
    </source>
</evidence>
<evidence type="ECO:0000313" key="8">
    <source>
        <dbReference type="Proteomes" id="UP000472276"/>
    </source>
</evidence>
<evidence type="ECO:0000259" key="6">
    <source>
        <dbReference type="Pfam" id="PF07782"/>
    </source>
</evidence>
<keyword evidence="4 5" id="KW-0472">Membrane</keyword>
<feature type="transmembrane region" description="Helical" evidence="5">
    <location>
        <begin position="52"/>
        <end position="75"/>
    </location>
</feature>
<feature type="transmembrane region" description="Helical" evidence="5">
    <location>
        <begin position="12"/>
        <end position="32"/>
    </location>
</feature>
<protein>
    <recommendedName>
        <fullName evidence="6">Dendritic cell-specific transmembrane protein-like domain-containing protein</fullName>
    </recommendedName>
</protein>
<dbReference type="Ensembl" id="ENSOABT00000060835.1">
    <property type="protein sequence ID" value="ENSOABP00000069433.1"/>
    <property type="gene ID" value="ENSOABG00000009732.2"/>
</dbReference>
<sequence>VLFSPQKESRILDILTLLSLCFTLACVTGGLLHHWLSKSLRYDYEASVQTVSIYSVSMFLVSFLCHPLRCVLTMILPTVCTKQGRKLLITASVMILVLNVIPNITVNVGAVARILKCTAEGFAKTLLNSSEPLNKAKTDLVEEAIKVKWEDLSIVTNLRTLDHYTHIDVSDVKSMFTKIIGKIEVNFSHARNLLREYKLLSNRILAAVFVALLIAESARYLKSYLTSVRFDNGYISKELLQKLPINERPAKNKINLENCKVISQECSSCFLSLIVVTLYFIAITLIVVLDHVVYYIVQMIAPWLLDFPPTSAVISVNYKVRQHSFHLIFFFSFWLIGVFYKFVFAFRFSGSPLRFLVNFHRDYKWNFSPGPSLCDVTTSAPNLGVTLLLGCLWLMSYFLVFLEVYARRLRRKISASFFRKQEEKRIAYLMRKMHVKKNKKHQKGDISRVNKRLFKPPACGSKRCTSTSAESASCFGQRLAW</sequence>
<comment type="subcellular location">
    <subcellularLocation>
        <location evidence="1">Membrane</location>
        <topology evidence="1">Multi-pass membrane protein</topology>
    </subcellularLocation>
</comment>
<dbReference type="InterPro" id="IPR051856">
    <property type="entry name" value="CSR-E3_Ligase_Protein"/>
</dbReference>
<dbReference type="GO" id="GO:0016020">
    <property type="term" value="C:membrane"/>
    <property type="evidence" value="ECO:0007669"/>
    <property type="project" value="UniProtKB-SubCell"/>
</dbReference>
<dbReference type="Pfam" id="PF07782">
    <property type="entry name" value="DC_STAMP"/>
    <property type="match status" value="1"/>
</dbReference>
<organism evidence="7 8">
    <name type="scientific">Oreochromis aureus</name>
    <name type="common">Israeli tilapia</name>
    <name type="synonym">Chromis aureus</name>
    <dbReference type="NCBI Taxonomy" id="47969"/>
    <lineage>
        <taxon>Eukaryota</taxon>
        <taxon>Metazoa</taxon>
        <taxon>Chordata</taxon>
        <taxon>Craniata</taxon>
        <taxon>Vertebrata</taxon>
        <taxon>Euteleostomi</taxon>
        <taxon>Actinopterygii</taxon>
        <taxon>Neopterygii</taxon>
        <taxon>Teleostei</taxon>
        <taxon>Neoteleostei</taxon>
        <taxon>Acanthomorphata</taxon>
        <taxon>Ovalentaria</taxon>
        <taxon>Cichlomorphae</taxon>
        <taxon>Cichliformes</taxon>
        <taxon>Cichlidae</taxon>
        <taxon>African cichlids</taxon>
        <taxon>Pseudocrenilabrinae</taxon>
        <taxon>Oreochromini</taxon>
        <taxon>Oreochromis</taxon>
    </lineage>
</organism>
<gene>
    <name evidence="7" type="primary">OCSTAMP</name>
</gene>
<dbReference type="AlphaFoldDB" id="A0AAZ1XPB7"/>
<name>A0AAZ1XPB7_OREAU</name>
<feature type="transmembrane region" description="Helical" evidence="5">
    <location>
        <begin position="325"/>
        <end position="346"/>
    </location>
</feature>
<accession>A0AAZ1XPB7</accession>
<reference evidence="8" key="1">
    <citation type="submission" date="2020-03" db="EMBL/GenBank/DDBJ databases">
        <title>Evolution of repeat sequences and sex chromosomes of tilapia species revealed by chromosome-level genomes.</title>
        <authorList>
            <person name="Xu L."/>
            <person name="Tao W."/>
            <person name="Wang D."/>
            <person name="Zhou Q."/>
        </authorList>
    </citation>
    <scope>NUCLEOTIDE SEQUENCE [LARGE SCALE GENOMIC DNA]</scope>
    <source>
        <strain evidence="8">Israel</strain>
    </source>
</reference>
<feature type="transmembrane region" description="Helical" evidence="5">
    <location>
        <begin position="204"/>
        <end position="221"/>
    </location>
</feature>
<dbReference type="Proteomes" id="UP000472276">
    <property type="component" value="Unassembled WGS sequence"/>
</dbReference>
<evidence type="ECO:0000256" key="2">
    <source>
        <dbReference type="ARBA" id="ARBA00022692"/>
    </source>
</evidence>
<evidence type="ECO:0000313" key="7">
    <source>
        <dbReference type="Ensembl" id="ENSOABP00000069433.1"/>
    </source>
</evidence>
<keyword evidence="8" id="KW-1185">Reference proteome</keyword>
<feature type="transmembrane region" description="Helical" evidence="5">
    <location>
        <begin position="87"/>
        <end position="106"/>
    </location>
</feature>
<dbReference type="InterPro" id="IPR012858">
    <property type="entry name" value="DC_STAMP-like"/>
</dbReference>
<feature type="transmembrane region" description="Helical" evidence="5">
    <location>
        <begin position="270"/>
        <end position="289"/>
    </location>
</feature>
<evidence type="ECO:0000256" key="4">
    <source>
        <dbReference type="ARBA" id="ARBA00023136"/>
    </source>
</evidence>
<proteinExistence type="predicted"/>
<reference evidence="7" key="2">
    <citation type="submission" date="2025-08" db="UniProtKB">
        <authorList>
            <consortium name="Ensembl"/>
        </authorList>
    </citation>
    <scope>IDENTIFICATION</scope>
</reference>
<feature type="transmembrane region" description="Helical" evidence="5">
    <location>
        <begin position="385"/>
        <end position="406"/>
    </location>
</feature>
<feature type="domain" description="Dendritic cell-specific transmembrane protein-like" evidence="6">
    <location>
        <begin position="230"/>
        <end position="429"/>
    </location>
</feature>
<keyword evidence="2 5" id="KW-0812">Transmembrane</keyword>